<proteinExistence type="predicted"/>
<sequence length="159" mass="17213">MPTHIDGAETVPARVEEFDLGRGFPPRRAVSECPHRHHHQEGRTATPPAPGAHLTEVAAGQGPHRQPARAAPIGRRWRIHHDPGTVCDLPHKHDAKGGGVEFAIVLGLVVLVFLTAGVVVTWEDRRAARRKAQQRAAALARLGEVGPLAPRRLADRLDG</sequence>
<evidence type="ECO:0000313" key="3">
    <source>
        <dbReference type="EMBL" id="GHF11670.1"/>
    </source>
</evidence>
<comment type="caution">
    <text evidence="3">The sequence shown here is derived from an EMBL/GenBank/DDBJ whole genome shotgun (WGS) entry which is preliminary data.</text>
</comment>
<feature type="transmembrane region" description="Helical" evidence="2">
    <location>
        <begin position="102"/>
        <end position="122"/>
    </location>
</feature>
<accession>A0ABQ3JD02</accession>
<keyword evidence="2" id="KW-0472">Membrane</keyword>
<reference evidence="4" key="1">
    <citation type="journal article" date="2019" name="Int. J. Syst. Evol. Microbiol.">
        <title>The Global Catalogue of Microorganisms (GCM) 10K type strain sequencing project: providing services to taxonomists for standard genome sequencing and annotation.</title>
        <authorList>
            <consortium name="The Broad Institute Genomics Platform"/>
            <consortium name="The Broad Institute Genome Sequencing Center for Infectious Disease"/>
            <person name="Wu L."/>
            <person name="Ma J."/>
        </authorList>
    </citation>
    <scope>NUCLEOTIDE SEQUENCE [LARGE SCALE GENOMIC DNA]</scope>
    <source>
        <strain evidence="4">CGMCC 4.7677</strain>
    </source>
</reference>
<feature type="region of interest" description="Disordered" evidence="1">
    <location>
        <begin position="28"/>
        <end position="68"/>
    </location>
</feature>
<evidence type="ECO:0000313" key="4">
    <source>
        <dbReference type="Proteomes" id="UP000605897"/>
    </source>
</evidence>
<keyword evidence="2" id="KW-1133">Transmembrane helix</keyword>
<protein>
    <submittedName>
        <fullName evidence="3">Uncharacterized protein</fullName>
    </submittedName>
</protein>
<dbReference type="EMBL" id="BNAU01000006">
    <property type="protein sequence ID" value="GHF11670.1"/>
    <property type="molecule type" value="Genomic_DNA"/>
</dbReference>
<name>A0ABQ3JD02_9PSEU</name>
<organism evidence="3 4">
    <name type="scientific">Amycolatopsis deserti</name>
    <dbReference type="NCBI Taxonomy" id="185696"/>
    <lineage>
        <taxon>Bacteria</taxon>
        <taxon>Bacillati</taxon>
        <taxon>Actinomycetota</taxon>
        <taxon>Actinomycetes</taxon>
        <taxon>Pseudonocardiales</taxon>
        <taxon>Pseudonocardiaceae</taxon>
        <taxon>Amycolatopsis</taxon>
    </lineage>
</organism>
<evidence type="ECO:0000256" key="1">
    <source>
        <dbReference type="SAM" id="MobiDB-lite"/>
    </source>
</evidence>
<keyword evidence="2" id="KW-0812">Transmembrane</keyword>
<gene>
    <name evidence="3" type="ORF">GCM10017786_51900</name>
</gene>
<keyword evidence="4" id="KW-1185">Reference proteome</keyword>
<evidence type="ECO:0000256" key="2">
    <source>
        <dbReference type="SAM" id="Phobius"/>
    </source>
</evidence>
<dbReference type="Proteomes" id="UP000605897">
    <property type="component" value="Unassembled WGS sequence"/>
</dbReference>